<comment type="subcellular location">
    <subcellularLocation>
        <location evidence="1">Nucleus</location>
    </subcellularLocation>
</comment>
<dbReference type="Proteomes" id="UP001497623">
    <property type="component" value="Unassembled WGS sequence"/>
</dbReference>
<feature type="non-terminal residue" evidence="12">
    <location>
        <position position="158"/>
    </location>
</feature>
<dbReference type="InterPro" id="IPR036599">
    <property type="entry name" value="DNA_ligase_N_sf"/>
</dbReference>
<evidence type="ECO:0000256" key="9">
    <source>
        <dbReference type="ARBA" id="ARBA00023204"/>
    </source>
</evidence>
<dbReference type="GO" id="GO:0003677">
    <property type="term" value="F:DNA binding"/>
    <property type="evidence" value="ECO:0007669"/>
    <property type="project" value="InterPro"/>
</dbReference>
<dbReference type="Gene3D" id="1.10.3260.10">
    <property type="entry name" value="DNA ligase, ATP-dependent, N-terminal domain"/>
    <property type="match status" value="1"/>
</dbReference>
<dbReference type="GO" id="GO:0005524">
    <property type="term" value="F:ATP binding"/>
    <property type="evidence" value="ECO:0007669"/>
    <property type="project" value="UniProtKB-KW"/>
</dbReference>
<dbReference type="FunFam" id="3.30.470.30:FF:000002">
    <property type="entry name" value="DNA ligase"/>
    <property type="match status" value="1"/>
</dbReference>
<feature type="domain" description="ATP-dependent DNA ligase family profile" evidence="11">
    <location>
        <begin position="56"/>
        <end position="158"/>
    </location>
</feature>
<gene>
    <name evidence="12" type="ORF">MNOR_LOCUS20336</name>
</gene>
<evidence type="ECO:0000256" key="1">
    <source>
        <dbReference type="ARBA" id="ARBA00004123"/>
    </source>
</evidence>
<keyword evidence="9" id="KW-0234">DNA repair</keyword>
<evidence type="ECO:0000313" key="13">
    <source>
        <dbReference type="Proteomes" id="UP001497623"/>
    </source>
</evidence>
<dbReference type="InterPro" id="IPR050191">
    <property type="entry name" value="ATP-dep_DNA_ligase"/>
</dbReference>
<dbReference type="CDD" id="cd07900">
    <property type="entry name" value="Adenylation_DNA_ligase_I_Euk"/>
    <property type="match status" value="1"/>
</dbReference>
<comment type="caution">
    <text evidence="12">The sequence shown here is derived from an EMBL/GenBank/DDBJ whole genome shotgun (WGS) entry which is preliminary data.</text>
</comment>
<evidence type="ECO:0000313" key="12">
    <source>
        <dbReference type="EMBL" id="CAL4114162.1"/>
    </source>
</evidence>
<evidence type="ECO:0000256" key="7">
    <source>
        <dbReference type="ARBA" id="ARBA00022840"/>
    </source>
</evidence>
<dbReference type="GO" id="GO:0006310">
    <property type="term" value="P:DNA recombination"/>
    <property type="evidence" value="ECO:0007669"/>
    <property type="project" value="UniProtKB-KW"/>
</dbReference>
<dbReference type="InterPro" id="IPR012310">
    <property type="entry name" value="DNA_ligase_ATP-dep_cent"/>
</dbReference>
<dbReference type="GO" id="GO:0005739">
    <property type="term" value="C:mitochondrion"/>
    <property type="evidence" value="ECO:0007669"/>
    <property type="project" value="TreeGrafter"/>
</dbReference>
<keyword evidence="3" id="KW-0436">Ligase</keyword>
<evidence type="ECO:0000256" key="10">
    <source>
        <dbReference type="ARBA" id="ARBA00023242"/>
    </source>
</evidence>
<keyword evidence="10" id="KW-0539">Nucleus</keyword>
<evidence type="ECO:0000256" key="5">
    <source>
        <dbReference type="ARBA" id="ARBA00022741"/>
    </source>
</evidence>
<dbReference type="GO" id="GO:1903461">
    <property type="term" value="P:Okazaki fragment processing involved in mitotic DNA replication"/>
    <property type="evidence" value="ECO:0007669"/>
    <property type="project" value="TreeGrafter"/>
</dbReference>
<dbReference type="GO" id="GO:0006281">
    <property type="term" value="P:DNA repair"/>
    <property type="evidence" value="ECO:0007669"/>
    <property type="project" value="UniProtKB-KW"/>
</dbReference>
<dbReference type="Pfam" id="PF01068">
    <property type="entry name" value="DNA_ligase_A_M"/>
    <property type="match status" value="1"/>
</dbReference>
<keyword evidence="13" id="KW-1185">Reference proteome</keyword>
<evidence type="ECO:0000259" key="11">
    <source>
        <dbReference type="Pfam" id="PF01068"/>
    </source>
</evidence>
<name>A0AAV2R6P6_MEGNR</name>
<evidence type="ECO:0000256" key="3">
    <source>
        <dbReference type="ARBA" id="ARBA00022598"/>
    </source>
</evidence>
<evidence type="ECO:0000256" key="6">
    <source>
        <dbReference type="ARBA" id="ARBA00022763"/>
    </source>
</evidence>
<proteinExistence type="inferred from homology"/>
<dbReference type="AlphaFoldDB" id="A0AAV2R6P6"/>
<accession>A0AAV2R6P6</accession>
<evidence type="ECO:0000256" key="4">
    <source>
        <dbReference type="ARBA" id="ARBA00022705"/>
    </source>
</evidence>
<keyword evidence="8" id="KW-0233">DNA recombination</keyword>
<keyword evidence="6" id="KW-0227">DNA damage</keyword>
<dbReference type="GO" id="GO:0005634">
    <property type="term" value="C:nucleus"/>
    <property type="evidence" value="ECO:0007669"/>
    <property type="project" value="UniProtKB-SubCell"/>
</dbReference>
<dbReference type="InterPro" id="IPR016059">
    <property type="entry name" value="DNA_ligase_ATP-dep_CS"/>
</dbReference>
<dbReference type="SUPFAM" id="SSF56091">
    <property type="entry name" value="DNA ligase/mRNA capping enzyme, catalytic domain"/>
    <property type="match status" value="1"/>
</dbReference>
<dbReference type="EMBL" id="CAXKWB010015643">
    <property type="protein sequence ID" value="CAL4114162.1"/>
    <property type="molecule type" value="Genomic_DNA"/>
</dbReference>
<dbReference type="PANTHER" id="PTHR45674:SF4">
    <property type="entry name" value="DNA LIGASE 1"/>
    <property type="match status" value="1"/>
</dbReference>
<dbReference type="PROSITE" id="PS00697">
    <property type="entry name" value="DNA_LIGASE_A1"/>
    <property type="match status" value="1"/>
</dbReference>
<dbReference type="Gene3D" id="3.30.470.30">
    <property type="entry name" value="DNA ligase/mRNA capping enzyme"/>
    <property type="match status" value="1"/>
</dbReference>
<keyword evidence="4" id="KW-0235">DNA replication</keyword>
<dbReference type="SUPFAM" id="SSF117018">
    <property type="entry name" value="ATP-dependent DNA ligase DNA-binding domain"/>
    <property type="match status" value="1"/>
</dbReference>
<dbReference type="GO" id="GO:0003910">
    <property type="term" value="F:DNA ligase (ATP) activity"/>
    <property type="evidence" value="ECO:0007669"/>
    <property type="project" value="InterPro"/>
</dbReference>
<organism evidence="12 13">
    <name type="scientific">Meganyctiphanes norvegica</name>
    <name type="common">Northern krill</name>
    <name type="synonym">Thysanopoda norvegica</name>
    <dbReference type="NCBI Taxonomy" id="48144"/>
    <lineage>
        <taxon>Eukaryota</taxon>
        <taxon>Metazoa</taxon>
        <taxon>Ecdysozoa</taxon>
        <taxon>Arthropoda</taxon>
        <taxon>Crustacea</taxon>
        <taxon>Multicrustacea</taxon>
        <taxon>Malacostraca</taxon>
        <taxon>Eumalacostraca</taxon>
        <taxon>Eucarida</taxon>
        <taxon>Euphausiacea</taxon>
        <taxon>Euphausiidae</taxon>
        <taxon>Meganyctiphanes</taxon>
    </lineage>
</organism>
<keyword evidence="5" id="KW-0547">Nucleotide-binding</keyword>
<sequence>MGAEKLKEKIGEFDLLLKTTYCEFPNYDAIISVILDKGLKELPKHCKLTPGIPLKPMLAHPTTGVSEVLKRFENAKFTCEYKYDGERAQIHLKEDGSIHIYSRNSEDNTTKYPDIIKRLQNSVGEDVKSCVIDCEAVAWDKEKEQILPFQILSTRKRK</sequence>
<comment type="similarity">
    <text evidence="2">Belongs to the ATP-dependent DNA ligase family.</text>
</comment>
<evidence type="ECO:0000256" key="2">
    <source>
        <dbReference type="ARBA" id="ARBA00007572"/>
    </source>
</evidence>
<reference evidence="12 13" key="1">
    <citation type="submission" date="2024-05" db="EMBL/GenBank/DDBJ databases">
        <authorList>
            <person name="Wallberg A."/>
        </authorList>
    </citation>
    <scope>NUCLEOTIDE SEQUENCE [LARGE SCALE GENOMIC DNA]</scope>
</reference>
<evidence type="ECO:0000256" key="8">
    <source>
        <dbReference type="ARBA" id="ARBA00023172"/>
    </source>
</evidence>
<protein>
    <recommendedName>
        <fullName evidence="11">ATP-dependent DNA ligase family profile domain-containing protein</fullName>
    </recommendedName>
</protein>
<keyword evidence="7" id="KW-0067">ATP-binding</keyword>
<dbReference type="PANTHER" id="PTHR45674">
    <property type="entry name" value="DNA LIGASE 1/3 FAMILY MEMBER"/>
    <property type="match status" value="1"/>
</dbReference>